<feature type="compositionally biased region" description="Basic and acidic residues" evidence="1">
    <location>
        <begin position="231"/>
        <end position="259"/>
    </location>
</feature>
<feature type="region of interest" description="Disordered" evidence="1">
    <location>
        <begin position="1"/>
        <end position="125"/>
    </location>
</feature>
<comment type="caution">
    <text evidence="2">The sequence shown here is derived from an EMBL/GenBank/DDBJ whole genome shotgun (WGS) entry which is preliminary data.</text>
</comment>
<feature type="region of interest" description="Disordered" evidence="1">
    <location>
        <begin position="203"/>
        <end position="259"/>
    </location>
</feature>
<evidence type="ECO:0000313" key="3">
    <source>
        <dbReference type="Proteomes" id="UP000778578"/>
    </source>
</evidence>
<accession>A0ABS7QG22</accession>
<organism evidence="2 3">
    <name type="scientific">Actinacidiphila acidipaludis</name>
    <dbReference type="NCBI Taxonomy" id="2873382"/>
    <lineage>
        <taxon>Bacteria</taxon>
        <taxon>Bacillati</taxon>
        <taxon>Actinomycetota</taxon>
        <taxon>Actinomycetes</taxon>
        <taxon>Kitasatosporales</taxon>
        <taxon>Streptomycetaceae</taxon>
        <taxon>Actinacidiphila</taxon>
    </lineage>
</organism>
<proteinExistence type="predicted"/>
<feature type="compositionally biased region" description="Low complexity" evidence="1">
    <location>
        <begin position="10"/>
        <end position="25"/>
    </location>
</feature>
<feature type="compositionally biased region" description="Low complexity" evidence="1">
    <location>
        <begin position="91"/>
        <end position="100"/>
    </location>
</feature>
<feature type="compositionally biased region" description="Acidic residues" evidence="1">
    <location>
        <begin position="207"/>
        <end position="216"/>
    </location>
</feature>
<reference evidence="2 3" key="1">
    <citation type="submission" date="2021-08" db="EMBL/GenBank/DDBJ databases">
        <title>WGS of actinomycetes from Thailand.</title>
        <authorList>
            <person name="Thawai C."/>
        </authorList>
    </citation>
    <scope>NUCLEOTIDE SEQUENCE [LARGE SCALE GENOMIC DNA]</scope>
    <source>
        <strain evidence="2 3">PLK6-54</strain>
    </source>
</reference>
<keyword evidence="3" id="KW-1185">Reference proteome</keyword>
<dbReference type="RefSeq" id="WP_222967822.1">
    <property type="nucleotide sequence ID" value="NZ_JAINZZ010000055.1"/>
</dbReference>
<evidence type="ECO:0000256" key="1">
    <source>
        <dbReference type="SAM" id="MobiDB-lite"/>
    </source>
</evidence>
<name>A0ABS7QG22_9ACTN</name>
<protein>
    <submittedName>
        <fullName evidence="2">Uncharacterized protein</fullName>
    </submittedName>
</protein>
<dbReference type="EMBL" id="JAINZZ010000055">
    <property type="protein sequence ID" value="MBY8881761.1"/>
    <property type="molecule type" value="Genomic_DNA"/>
</dbReference>
<gene>
    <name evidence="2" type="ORF">K7862_29620</name>
</gene>
<sequence length="259" mass="27111">MEQPIGQNVTPTTPAAGTDPAFFPGLVPPQAGEPGKPGSTNAAEDAIPAALKGSAARKPAAEAPEPEAQPESQPESAQPEAAESGDDAAAEDTASTPDDALGQDDRADDEDADDGKPVFEASDRRAGIVADRHGVTFTLDEETAEFGWDEIGAVEIDTPRFGKRFGVTVYTSTRRWFQCDVEASSRSELKAWTAELDAVLDARFEDEKPEAEEPQAEADSTAVTAEDADGSEDKTAEKADDKAGDKAEAAAEDKDSADA</sequence>
<feature type="compositionally biased region" description="Low complexity" evidence="1">
    <location>
        <begin position="69"/>
        <end position="82"/>
    </location>
</feature>
<feature type="compositionally biased region" description="Basic and acidic residues" evidence="1">
    <location>
        <begin position="114"/>
        <end position="125"/>
    </location>
</feature>
<evidence type="ECO:0000313" key="2">
    <source>
        <dbReference type="EMBL" id="MBY8881761.1"/>
    </source>
</evidence>
<dbReference type="Proteomes" id="UP000778578">
    <property type="component" value="Unassembled WGS sequence"/>
</dbReference>